<dbReference type="InterPro" id="IPR001969">
    <property type="entry name" value="Aspartic_peptidase_AS"/>
</dbReference>
<dbReference type="PANTHER" id="PTHR40389">
    <property type="entry name" value="ENDOGENOUS RETROVIRUS GROUP K MEMBER 24 GAG POLYPROTEIN-RELATED"/>
    <property type="match status" value="1"/>
</dbReference>
<evidence type="ECO:0000313" key="6">
    <source>
        <dbReference type="Proteomes" id="UP000269221"/>
    </source>
</evidence>
<dbReference type="PROSITE" id="PS00141">
    <property type="entry name" value="ASP_PROTEASE"/>
    <property type="match status" value="1"/>
</dbReference>
<keyword evidence="2" id="KW-0378">Hydrolase</keyword>
<accession>A0A3M0IMQ3</accession>
<evidence type="ECO:0000313" key="5">
    <source>
        <dbReference type="EMBL" id="RMB89728.1"/>
    </source>
</evidence>
<keyword evidence="1" id="KW-0645">Protease</keyword>
<proteinExistence type="predicted"/>
<keyword evidence="6" id="KW-1185">Reference proteome</keyword>
<feature type="region of interest" description="Disordered" evidence="3">
    <location>
        <begin position="1"/>
        <end position="62"/>
    </location>
</feature>
<dbReference type="Pfam" id="PF19317">
    <property type="entry name" value="Gag_p24_C"/>
    <property type="match status" value="1"/>
</dbReference>
<dbReference type="CDD" id="cd05482">
    <property type="entry name" value="HIV_retropepsin_like"/>
    <property type="match status" value="1"/>
</dbReference>
<dbReference type="InterPro" id="IPR050195">
    <property type="entry name" value="Primate_lentivir_Gag_pol-like"/>
</dbReference>
<dbReference type="InterPro" id="IPR021109">
    <property type="entry name" value="Peptidase_aspartic_dom_sf"/>
</dbReference>
<name>A0A3M0IMQ3_HIRRU</name>
<dbReference type="InterPro" id="IPR034170">
    <property type="entry name" value="Retropepsin-like_cat_dom"/>
</dbReference>
<dbReference type="GO" id="GO:0004190">
    <property type="term" value="F:aspartic-type endopeptidase activity"/>
    <property type="evidence" value="ECO:0007669"/>
    <property type="project" value="InterPro"/>
</dbReference>
<evidence type="ECO:0000259" key="4">
    <source>
        <dbReference type="PROSITE" id="PS50175"/>
    </source>
</evidence>
<protein>
    <recommendedName>
        <fullName evidence="4">Peptidase A2 domain-containing protein</fullName>
    </recommendedName>
</protein>
<dbReference type="SUPFAM" id="SSF50630">
    <property type="entry name" value="Acid proteases"/>
    <property type="match status" value="1"/>
</dbReference>
<dbReference type="Pfam" id="PF00607">
    <property type="entry name" value="Gag_p24"/>
    <property type="match status" value="1"/>
</dbReference>
<dbReference type="SUPFAM" id="SSF47943">
    <property type="entry name" value="Retrovirus capsid protein, N-terminal core domain"/>
    <property type="match status" value="1"/>
</dbReference>
<dbReference type="InterPro" id="IPR018061">
    <property type="entry name" value="Retropepsins"/>
</dbReference>
<evidence type="ECO:0000256" key="3">
    <source>
        <dbReference type="SAM" id="MobiDB-lite"/>
    </source>
</evidence>
<feature type="compositionally biased region" description="Pro residues" evidence="3">
    <location>
        <begin position="1"/>
        <end position="10"/>
    </location>
</feature>
<dbReference type="PROSITE" id="PS50175">
    <property type="entry name" value="ASP_PROT_RETROV"/>
    <property type="match status" value="1"/>
</dbReference>
<dbReference type="Gene3D" id="1.10.1200.30">
    <property type="match status" value="1"/>
</dbReference>
<dbReference type="InterPro" id="IPR008919">
    <property type="entry name" value="Retrov_capsid_N"/>
</dbReference>
<organism evidence="5 6">
    <name type="scientific">Hirundo rustica rustica</name>
    <dbReference type="NCBI Taxonomy" id="333673"/>
    <lineage>
        <taxon>Eukaryota</taxon>
        <taxon>Metazoa</taxon>
        <taxon>Chordata</taxon>
        <taxon>Craniata</taxon>
        <taxon>Vertebrata</taxon>
        <taxon>Euteleostomi</taxon>
        <taxon>Archelosauria</taxon>
        <taxon>Archosauria</taxon>
        <taxon>Dinosauria</taxon>
        <taxon>Saurischia</taxon>
        <taxon>Theropoda</taxon>
        <taxon>Coelurosauria</taxon>
        <taxon>Aves</taxon>
        <taxon>Neognathae</taxon>
        <taxon>Neoaves</taxon>
        <taxon>Telluraves</taxon>
        <taxon>Australaves</taxon>
        <taxon>Passeriformes</taxon>
        <taxon>Sylvioidea</taxon>
        <taxon>Hirundinidae</taxon>
        <taxon>Hirundo</taxon>
    </lineage>
</organism>
<dbReference type="EMBL" id="QRBI01000270">
    <property type="protein sequence ID" value="RMB89728.1"/>
    <property type="molecule type" value="Genomic_DNA"/>
</dbReference>
<evidence type="ECO:0000256" key="2">
    <source>
        <dbReference type="ARBA" id="ARBA00022801"/>
    </source>
</evidence>
<feature type="region of interest" description="Disordered" evidence="3">
    <location>
        <begin position="151"/>
        <end position="170"/>
    </location>
</feature>
<feature type="domain" description="Peptidase A2" evidence="4">
    <location>
        <begin position="546"/>
        <end position="621"/>
    </location>
</feature>
<gene>
    <name evidence="5" type="ORF">DUI87_33925</name>
</gene>
<evidence type="ECO:0000256" key="1">
    <source>
        <dbReference type="ARBA" id="ARBA00022670"/>
    </source>
</evidence>
<dbReference type="OrthoDB" id="9217944at2759"/>
<dbReference type="SUPFAM" id="SSF47353">
    <property type="entry name" value="Retrovirus capsid dimerization domain-like"/>
    <property type="match status" value="1"/>
</dbReference>
<dbReference type="Gene3D" id="2.40.70.10">
    <property type="entry name" value="Acid Proteases"/>
    <property type="match status" value="1"/>
</dbReference>
<dbReference type="Gene3D" id="1.10.375.10">
    <property type="entry name" value="Human Immunodeficiency Virus Type 1 Capsid Protein"/>
    <property type="match status" value="1"/>
</dbReference>
<dbReference type="InterPro" id="IPR001995">
    <property type="entry name" value="Peptidase_A2_cat"/>
</dbReference>
<reference evidence="5 6" key="1">
    <citation type="submission" date="2018-07" db="EMBL/GenBank/DDBJ databases">
        <title>A high quality draft genome assembly of the barn swallow (H. rustica rustica).</title>
        <authorList>
            <person name="Formenti G."/>
            <person name="Chiara M."/>
            <person name="Poveda L."/>
            <person name="Francoijs K.-J."/>
            <person name="Bonisoli-Alquati A."/>
            <person name="Canova L."/>
            <person name="Gianfranceschi L."/>
            <person name="Horner D.S."/>
            <person name="Saino N."/>
        </authorList>
    </citation>
    <scope>NUCLEOTIDE SEQUENCE [LARGE SCALE GENOMIC DNA]</scope>
    <source>
        <strain evidence="5">Chelidonia</strain>
        <tissue evidence="5">Blood</tissue>
    </source>
</reference>
<dbReference type="InterPro" id="IPR045345">
    <property type="entry name" value="Gag_p24_C"/>
</dbReference>
<dbReference type="GO" id="GO:0006508">
    <property type="term" value="P:proteolysis"/>
    <property type="evidence" value="ECO:0007669"/>
    <property type="project" value="UniProtKB-KW"/>
</dbReference>
<dbReference type="Proteomes" id="UP000269221">
    <property type="component" value="Unassembled WGS sequence"/>
</dbReference>
<dbReference type="Pfam" id="PF00077">
    <property type="entry name" value="RVP"/>
    <property type="match status" value="1"/>
</dbReference>
<dbReference type="InterPro" id="IPR008916">
    <property type="entry name" value="Retrov_capsid_C"/>
</dbReference>
<dbReference type="PANTHER" id="PTHR40389:SF3">
    <property type="entry name" value="IGE-BINDING PROTEIN"/>
    <property type="match status" value="1"/>
</dbReference>
<comment type="caution">
    <text evidence="5">The sequence shown here is derived from an EMBL/GenBank/DDBJ whole genome shotgun (WGS) entry which is preliminary data.</text>
</comment>
<sequence>MEARSPPPPERSTGSSGAQGCVSAAEPSDRSPAAGAGSSATEDAAGPVPAAGPTPPPLPAASIAPAAGAEVFKFSANGDTAEMRPVFDKGRNSRAVGSSSTVWTLPPCQVTIRPRDRGQFWDEVKAKVEGLSGDADAGARLARSDVQLVPSRVPASDPVGSTGQDRAGAAASSEGLQAFPVLQGATHNTCQPLAWQALSELRDVVGKYGLGSAKVMQVLHSFNASLLTPFDIRSLARALFPPVEYDFFENRWTQLAVRAVEQNTTLGPGDPRRMVNIDMLMGTGNYTRAEGQAGYEPLVQEQCQQTGMAALVQTLQLATPQQPFATIVQGIDEPFLCFAGRLTAAVEKQVSDPAARKLMIQSVAQGNCNAACKRIIEVLPGEPSMSDMVGACAKISPSSQQVVAVHTAVQPAVATIVQPTVATAVQPVVPAAVQPAVAAAVQPAWVVPQGVQQQQWGARARKKQSAESVVIDSDKIHKVPLDAFGPLGDGMSAFLMGRTKDRSRGDGGFGSTGPPQVRWTAVLTKDRPETLCTVSMVGATPSEIHLRGLLDTGADVNILSLAAWPPQWPLTLAKTSISGLGGKKQCYVSQNPVAITNLEGKMAIIWPHVTEIPQNLWGRDVLAAWGVRLGTDF</sequence>
<dbReference type="AlphaFoldDB" id="A0A3M0IMQ3"/>
<feature type="compositionally biased region" description="Pro residues" evidence="3">
    <location>
        <begin position="50"/>
        <end position="59"/>
    </location>
</feature>
<dbReference type="GO" id="GO:0016032">
    <property type="term" value="P:viral process"/>
    <property type="evidence" value="ECO:0007669"/>
    <property type="project" value="InterPro"/>
</dbReference>